<comment type="similarity">
    <text evidence="1">Belongs to the BlaI transcriptional regulatory family.</text>
</comment>
<reference evidence="5 6" key="1">
    <citation type="submission" date="2019-04" db="EMBL/GenBank/DDBJ databases">
        <title>Draft genome sequence of Robertkochia marina CC-AMO-30D.</title>
        <authorList>
            <person name="Hameed A."/>
            <person name="Lin S.-Y."/>
            <person name="Shahina M."/>
            <person name="Lai W.-A."/>
            <person name="Young C.-C."/>
        </authorList>
    </citation>
    <scope>NUCLEOTIDE SEQUENCE [LARGE SCALE GENOMIC DNA]</scope>
    <source>
        <strain evidence="5 6">CC-AMO-30D</strain>
    </source>
</reference>
<dbReference type="OrthoDB" id="1098508at2"/>
<dbReference type="GO" id="GO:0003677">
    <property type="term" value="F:DNA binding"/>
    <property type="evidence" value="ECO:0007669"/>
    <property type="project" value="UniProtKB-KW"/>
</dbReference>
<dbReference type="InterPro" id="IPR005650">
    <property type="entry name" value="BlaI_family"/>
</dbReference>
<gene>
    <name evidence="5" type="ORF">E7Z59_02450</name>
</gene>
<proteinExistence type="inferred from homology"/>
<evidence type="ECO:0000256" key="4">
    <source>
        <dbReference type="ARBA" id="ARBA00023163"/>
    </source>
</evidence>
<dbReference type="Gene3D" id="1.10.10.10">
    <property type="entry name" value="Winged helix-like DNA-binding domain superfamily/Winged helix DNA-binding domain"/>
    <property type="match status" value="1"/>
</dbReference>
<dbReference type="RefSeq" id="WP_136334702.1">
    <property type="nucleotide sequence ID" value="NZ_QXMP01000001.1"/>
</dbReference>
<keyword evidence="3" id="KW-0238">DNA-binding</keyword>
<dbReference type="Gene3D" id="1.10.4040.10">
    <property type="entry name" value="Penicillinase repressor domain"/>
    <property type="match status" value="1"/>
</dbReference>
<dbReference type="AlphaFoldDB" id="A0A4S3M268"/>
<name>A0A4S3M268_9FLAO</name>
<evidence type="ECO:0000313" key="5">
    <source>
        <dbReference type="EMBL" id="THD69212.1"/>
    </source>
</evidence>
<dbReference type="InterPro" id="IPR036388">
    <property type="entry name" value="WH-like_DNA-bd_sf"/>
</dbReference>
<protein>
    <submittedName>
        <fullName evidence="5">BlaI/MecI/CopY family transcriptional regulator</fullName>
    </submittedName>
</protein>
<evidence type="ECO:0000256" key="2">
    <source>
        <dbReference type="ARBA" id="ARBA00023015"/>
    </source>
</evidence>
<dbReference type="Pfam" id="PF03965">
    <property type="entry name" value="Penicillinase_R"/>
    <property type="match status" value="1"/>
</dbReference>
<dbReference type="GO" id="GO:0045892">
    <property type="term" value="P:negative regulation of DNA-templated transcription"/>
    <property type="evidence" value="ECO:0007669"/>
    <property type="project" value="InterPro"/>
</dbReference>
<evidence type="ECO:0000313" key="6">
    <source>
        <dbReference type="Proteomes" id="UP000305939"/>
    </source>
</evidence>
<sequence>MQLQEITRAQEDILKVIWEIGEGAISDVLHQLPEPKPAYTTVATVIKVLERKGYLSHKTFGKTNVYYPVISKKEYSRNVLRATVTGLFNGSVNQLVSHFVKDKDVDLSELEAIKNMLEEEIKNQKK</sequence>
<dbReference type="PIRSF" id="PIRSF019455">
    <property type="entry name" value="CopR_AtkY"/>
    <property type="match status" value="1"/>
</dbReference>
<keyword evidence="4" id="KW-0804">Transcription</keyword>
<dbReference type="InterPro" id="IPR036390">
    <property type="entry name" value="WH_DNA-bd_sf"/>
</dbReference>
<organism evidence="5 6">
    <name type="scientific">Robertkochia marina</name>
    <dbReference type="NCBI Taxonomy" id="1227945"/>
    <lineage>
        <taxon>Bacteria</taxon>
        <taxon>Pseudomonadati</taxon>
        <taxon>Bacteroidota</taxon>
        <taxon>Flavobacteriia</taxon>
        <taxon>Flavobacteriales</taxon>
        <taxon>Flavobacteriaceae</taxon>
        <taxon>Robertkochia</taxon>
    </lineage>
</organism>
<keyword evidence="6" id="KW-1185">Reference proteome</keyword>
<dbReference type="EMBL" id="SSMC01000001">
    <property type="protein sequence ID" value="THD69212.1"/>
    <property type="molecule type" value="Genomic_DNA"/>
</dbReference>
<evidence type="ECO:0000256" key="3">
    <source>
        <dbReference type="ARBA" id="ARBA00023125"/>
    </source>
</evidence>
<accession>A0A4S3M268</accession>
<comment type="caution">
    <text evidence="5">The sequence shown here is derived from an EMBL/GenBank/DDBJ whole genome shotgun (WGS) entry which is preliminary data.</text>
</comment>
<keyword evidence="2" id="KW-0805">Transcription regulation</keyword>
<dbReference type="Proteomes" id="UP000305939">
    <property type="component" value="Unassembled WGS sequence"/>
</dbReference>
<dbReference type="SUPFAM" id="SSF46785">
    <property type="entry name" value="Winged helix' DNA-binding domain"/>
    <property type="match status" value="1"/>
</dbReference>
<evidence type="ECO:0000256" key="1">
    <source>
        <dbReference type="ARBA" id="ARBA00011046"/>
    </source>
</evidence>